<dbReference type="PIRSF" id="PIRSF033490">
    <property type="entry name" value="MazF"/>
    <property type="match status" value="1"/>
</dbReference>
<dbReference type="InterPro" id="IPR011067">
    <property type="entry name" value="Plasmid_toxin/cell-grow_inhib"/>
</dbReference>
<protein>
    <recommendedName>
        <fullName evidence="3">mRNA interferase</fullName>
        <ecNumber evidence="3">3.1.-.-</ecNumber>
    </recommendedName>
</protein>
<keyword evidence="3 4" id="KW-0378">Hydrolase</keyword>
<organism evidence="4 5">
    <name type="scientific">Maccoyibacter intestinihominis</name>
    <dbReference type="NCBI Taxonomy" id="3133499"/>
    <lineage>
        <taxon>Bacteria</taxon>
        <taxon>Bacillati</taxon>
        <taxon>Bacillota</taxon>
        <taxon>Clostridia</taxon>
        <taxon>Lachnospirales</taxon>
        <taxon>Lachnospiraceae</taxon>
        <taxon>Maccoyibacter</taxon>
    </lineage>
</organism>
<dbReference type="EC" id="3.1.-.-" evidence="3"/>
<dbReference type="Gene3D" id="2.30.30.110">
    <property type="match status" value="1"/>
</dbReference>
<dbReference type="EMBL" id="JBBMEX010000003">
    <property type="protein sequence ID" value="MEQ2557165.1"/>
    <property type="molecule type" value="Genomic_DNA"/>
</dbReference>
<keyword evidence="2" id="KW-1277">Toxin-antitoxin system</keyword>
<keyword evidence="3" id="KW-0255">Endonuclease</keyword>
<keyword evidence="3" id="KW-0540">Nuclease</keyword>
<comment type="function">
    <text evidence="3">Toxic component of a type II toxin-antitoxin (TA) system.</text>
</comment>
<evidence type="ECO:0000313" key="5">
    <source>
        <dbReference type="Proteomes" id="UP001454489"/>
    </source>
</evidence>
<gene>
    <name evidence="4" type="ORF">WMO43_04635</name>
</gene>
<evidence type="ECO:0000256" key="3">
    <source>
        <dbReference type="PIRNR" id="PIRNR033490"/>
    </source>
</evidence>
<proteinExistence type="inferred from homology"/>
<dbReference type="GO" id="GO:0016787">
    <property type="term" value="F:hydrolase activity"/>
    <property type="evidence" value="ECO:0007669"/>
    <property type="project" value="UniProtKB-KW"/>
</dbReference>
<dbReference type="SUPFAM" id="SSF50118">
    <property type="entry name" value="Cell growth inhibitor/plasmid maintenance toxic component"/>
    <property type="match status" value="1"/>
</dbReference>
<reference evidence="4 5" key="1">
    <citation type="submission" date="2024-03" db="EMBL/GenBank/DDBJ databases">
        <title>Human intestinal bacterial collection.</title>
        <authorList>
            <person name="Pauvert C."/>
            <person name="Hitch T.C.A."/>
            <person name="Clavel T."/>
        </authorList>
    </citation>
    <scope>NUCLEOTIDE SEQUENCE [LARGE SCALE GENOMIC DNA]</scope>
    <source>
        <strain evidence="4 5">CLA-AA-H185</strain>
    </source>
</reference>
<dbReference type="PANTHER" id="PTHR33988">
    <property type="entry name" value="ENDORIBONUCLEASE MAZF-RELATED"/>
    <property type="match status" value="1"/>
</dbReference>
<evidence type="ECO:0000256" key="2">
    <source>
        <dbReference type="ARBA" id="ARBA00022649"/>
    </source>
</evidence>
<accession>A0ABV1HBS3</accession>
<comment type="similarity">
    <text evidence="1 3">Belongs to the PemK/MazF family.</text>
</comment>
<comment type="caution">
    <text evidence="4">The sequence shown here is derived from an EMBL/GenBank/DDBJ whole genome shotgun (WGS) entry which is preliminary data.</text>
</comment>
<name>A0ABV1HBS3_9FIRM</name>
<sequence length="130" mass="14472">MYEVKRGDIYFADLTGIEHHCGSEQTGWRPVMIVQNDVGNYYSTTTIIATITSKIKGSQPTHVYLESGILDKDSIVCLEQLKTIDKQRLGRFICNVGDSIMERVNGAIQISLGINNNIDKGVGNERPKII</sequence>
<keyword evidence="5" id="KW-1185">Reference proteome</keyword>
<evidence type="ECO:0000256" key="1">
    <source>
        <dbReference type="ARBA" id="ARBA00007521"/>
    </source>
</evidence>
<dbReference type="PANTHER" id="PTHR33988:SF2">
    <property type="entry name" value="ENDORIBONUCLEASE MAZF"/>
    <property type="match status" value="1"/>
</dbReference>
<evidence type="ECO:0000313" key="4">
    <source>
        <dbReference type="EMBL" id="MEQ2557165.1"/>
    </source>
</evidence>
<dbReference type="InterPro" id="IPR003477">
    <property type="entry name" value="PemK-like"/>
</dbReference>
<dbReference type="Proteomes" id="UP001454489">
    <property type="component" value="Unassembled WGS sequence"/>
</dbReference>
<dbReference type="Pfam" id="PF02452">
    <property type="entry name" value="PemK_toxin"/>
    <property type="match status" value="1"/>
</dbReference>